<evidence type="ECO:0000313" key="2">
    <source>
        <dbReference type="EMBL" id="OMO85045.1"/>
    </source>
</evidence>
<dbReference type="EMBL" id="AWWV01009650">
    <property type="protein sequence ID" value="OMO85045.1"/>
    <property type="molecule type" value="Genomic_DNA"/>
</dbReference>
<proteinExistence type="predicted"/>
<gene>
    <name evidence="2" type="ORF">CCACVL1_10454</name>
</gene>
<reference evidence="2 3" key="1">
    <citation type="submission" date="2013-09" db="EMBL/GenBank/DDBJ databases">
        <title>Corchorus capsularis genome sequencing.</title>
        <authorList>
            <person name="Alam M."/>
            <person name="Haque M.S."/>
            <person name="Islam M.S."/>
            <person name="Emdad E.M."/>
            <person name="Islam M.M."/>
            <person name="Ahmed B."/>
            <person name="Halim A."/>
            <person name="Hossen Q.M.M."/>
            <person name="Hossain M.Z."/>
            <person name="Ahmed R."/>
            <person name="Khan M.M."/>
            <person name="Islam R."/>
            <person name="Rashid M.M."/>
            <person name="Khan S.A."/>
            <person name="Rahman M.S."/>
            <person name="Alam M."/>
        </authorList>
    </citation>
    <scope>NUCLEOTIDE SEQUENCE [LARGE SCALE GENOMIC DNA]</scope>
    <source>
        <strain evidence="3">cv. CVL-1</strain>
        <tissue evidence="2">Whole seedling</tissue>
    </source>
</reference>
<comment type="caution">
    <text evidence="2">The sequence shown here is derived from an EMBL/GenBank/DDBJ whole genome shotgun (WGS) entry which is preliminary data.</text>
</comment>
<protein>
    <submittedName>
        <fullName evidence="2">Uncharacterized protein</fullName>
    </submittedName>
</protein>
<name>A0A1R3IR29_COCAP</name>
<evidence type="ECO:0000256" key="1">
    <source>
        <dbReference type="SAM" id="MobiDB-lite"/>
    </source>
</evidence>
<sequence>MASASSCSRLTRTPSSQISMHLF</sequence>
<dbReference type="Gramene" id="OMO85045">
    <property type="protein sequence ID" value="OMO85045"/>
    <property type="gene ID" value="CCACVL1_10454"/>
</dbReference>
<accession>A0A1R3IR29</accession>
<dbReference type="AlphaFoldDB" id="A0A1R3IR29"/>
<feature type="region of interest" description="Disordered" evidence="1">
    <location>
        <begin position="1"/>
        <end position="23"/>
    </location>
</feature>
<dbReference type="Proteomes" id="UP000188268">
    <property type="component" value="Unassembled WGS sequence"/>
</dbReference>
<organism evidence="2 3">
    <name type="scientific">Corchorus capsularis</name>
    <name type="common">Jute</name>
    <dbReference type="NCBI Taxonomy" id="210143"/>
    <lineage>
        <taxon>Eukaryota</taxon>
        <taxon>Viridiplantae</taxon>
        <taxon>Streptophyta</taxon>
        <taxon>Embryophyta</taxon>
        <taxon>Tracheophyta</taxon>
        <taxon>Spermatophyta</taxon>
        <taxon>Magnoliopsida</taxon>
        <taxon>eudicotyledons</taxon>
        <taxon>Gunneridae</taxon>
        <taxon>Pentapetalae</taxon>
        <taxon>rosids</taxon>
        <taxon>malvids</taxon>
        <taxon>Malvales</taxon>
        <taxon>Malvaceae</taxon>
        <taxon>Grewioideae</taxon>
        <taxon>Apeibeae</taxon>
        <taxon>Corchorus</taxon>
    </lineage>
</organism>
<keyword evidence="3" id="KW-1185">Reference proteome</keyword>
<evidence type="ECO:0000313" key="3">
    <source>
        <dbReference type="Proteomes" id="UP000188268"/>
    </source>
</evidence>